<keyword evidence="10" id="KW-0418">Kinase</keyword>
<dbReference type="InterPro" id="IPR036890">
    <property type="entry name" value="HATPase_C_sf"/>
</dbReference>
<dbReference type="CDD" id="cd06225">
    <property type="entry name" value="HAMP"/>
    <property type="match status" value="1"/>
</dbReference>
<feature type="transmembrane region" description="Helical" evidence="15">
    <location>
        <begin position="20"/>
        <end position="38"/>
    </location>
</feature>
<keyword evidence="9" id="KW-0547">Nucleotide-binding</keyword>
<dbReference type="InterPro" id="IPR003660">
    <property type="entry name" value="HAMP_dom"/>
</dbReference>
<dbReference type="InterPro" id="IPR004358">
    <property type="entry name" value="Sig_transdc_His_kin-like_C"/>
</dbReference>
<evidence type="ECO:0000256" key="12">
    <source>
        <dbReference type="ARBA" id="ARBA00022989"/>
    </source>
</evidence>
<reference evidence="19" key="1">
    <citation type="submission" date="2015-04" db="EMBL/GenBank/DDBJ databases">
        <authorList>
            <person name="Schardt J."/>
            <person name="Mueller-Herbst S."/>
            <person name="Scherer S."/>
            <person name="Huptas C."/>
        </authorList>
    </citation>
    <scope>NUCLEOTIDE SEQUENCE [LARGE SCALE GENOMIC DNA]</scope>
    <source>
        <strain evidence="19">Kiel-L1</strain>
    </source>
</reference>
<dbReference type="PROSITE" id="PS50109">
    <property type="entry name" value="HIS_KIN"/>
    <property type="match status" value="1"/>
</dbReference>
<dbReference type="InterPro" id="IPR036097">
    <property type="entry name" value="HisK_dim/P_sf"/>
</dbReference>
<dbReference type="SMART" id="SM00387">
    <property type="entry name" value="HATPase_c"/>
    <property type="match status" value="1"/>
</dbReference>
<dbReference type="PRINTS" id="PR00344">
    <property type="entry name" value="BCTRLSENSOR"/>
</dbReference>
<dbReference type="GO" id="GO:0000155">
    <property type="term" value="F:phosphorelay sensor kinase activity"/>
    <property type="evidence" value="ECO:0007669"/>
    <property type="project" value="InterPro"/>
</dbReference>
<dbReference type="FunFam" id="3.30.565.10:FF:000006">
    <property type="entry name" value="Sensor histidine kinase WalK"/>
    <property type="match status" value="1"/>
</dbReference>
<proteinExistence type="predicted"/>
<evidence type="ECO:0000259" key="16">
    <source>
        <dbReference type="PROSITE" id="PS50109"/>
    </source>
</evidence>
<dbReference type="Gene3D" id="1.10.287.130">
    <property type="match status" value="1"/>
</dbReference>
<keyword evidence="19" id="KW-1185">Reference proteome</keyword>
<dbReference type="PANTHER" id="PTHR45528:SF12">
    <property type="entry name" value="SENSOR HISTIDINE KINASE ARSS"/>
    <property type="match status" value="1"/>
</dbReference>
<dbReference type="SUPFAM" id="SSF47384">
    <property type="entry name" value="Homodimeric domain of signal transducing histidine kinase"/>
    <property type="match status" value="1"/>
</dbReference>
<evidence type="ECO:0000256" key="1">
    <source>
        <dbReference type="ARBA" id="ARBA00000085"/>
    </source>
</evidence>
<comment type="catalytic activity">
    <reaction evidence="1">
        <text>ATP + protein L-histidine = ADP + protein N-phospho-L-histidine.</text>
        <dbReference type="EC" id="2.7.13.3"/>
    </reaction>
</comment>
<dbReference type="Pfam" id="PF18719">
    <property type="entry name" value="ArlS_N"/>
    <property type="match status" value="1"/>
</dbReference>
<keyword evidence="8 15" id="KW-0812">Transmembrane</keyword>
<evidence type="ECO:0000256" key="13">
    <source>
        <dbReference type="ARBA" id="ARBA00023012"/>
    </source>
</evidence>
<dbReference type="AlphaFoldDB" id="A0A3D8TV63"/>
<dbReference type="GO" id="GO:0005524">
    <property type="term" value="F:ATP binding"/>
    <property type="evidence" value="ECO:0007669"/>
    <property type="project" value="UniProtKB-KW"/>
</dbReference>
<dbReference type="GO" id="GO:0005886">
    <property type="term" value="C:plasma membrane"/>
    <property type="evidence" value="ECO:0007669"/>
    <property type="project" value="UniProtKB-SubCell"/>
</dbReference>
<keyword evidence="14 15" id="KW-0472">Membrane</keyword>
<feature type="domain" description="HAMP" evidence="17">
    <location>
        <begin position="205"/>
        <end position="259"/>
    </location>
</feature>
<comment type="subcellular location">
    <subcellularLocation>
        <location evidence="2">Cell membrane</location>
        <topology evidence="2">Multi-pass membrane protein</topology>
    </subcellularLocation>
</comment>
<evidence type="ECO:0000256" key="10">
    <source>
        <dbReference type="ARBA" id="ARBA00022777"/>
    </source>
</evidence>
<dbReference type="InterPro" id="IPR003594">
    <property type="entry name" value="HATPase_dom"/>
</dbReference>
<dbReference type="SMART" id="SM00304">
    <property type="entry name" value="HAMP"/>
    <property type="match status" value="1"/>
</dbReference>
<dbReference type="CDD" id="cd00082">
    <property type="entry name" value="HisKA"/>
    <property type="match status" value="1"/>
</dbReference>
<feature type="domain" description="Histidine kinase" evidence="16">
    <location>
        <begin position="267"/>
        <end position="483"/>
    </location>
</feature>
<keyword evidence="5" id="KW-1003">Cell membrane</keyword>
<evidence type="ECO:0000256" key="5">
    <source>
        <dbReference type="ARBA" id="ARBA00022475"/>
    </source>
</evidence>
<dbReference type="FunFam" id="1.10.287.130:FF:000001">
    <property type="entry name" value="Two-component sensor histidine kinase"/>
    <property type="match status" value="1"/>
</dbReference>
<keyword evidence="13" id="KW-0902">Two-component regulatory system</keyword>
<dbReference type="Gene3D" id="3.30.565.10">
    <property type="entry name" value="Histidine kinase-like ATPase, C-terminal domain"/>
    <property type="match status" value="1"/>
</dbReference>
<dbReference type="PANTHER" id="PTHR45528">
    <property type="entry name" value="SENSOR HISTIDINE KINASE CPXA"/>
    <property type="match status" value="1"/>
</dbReference>
<name>A0A3D8TV63_9LIST</name>
<dbReference type="InterPro" id="IPR050398">
    <property type="entry name" value="HssS/ArlS-like"/>
</dbReference>
<evidence type="ECO:0000256" key="8">
    <source>
        <dbReference type="ARBA" id="ARBA00022692"/>
    </source>
</evidence>
<keyword evidence="11" id="KW-0067">ATP-binding</keyword>
<comment type="caution">
    <text evidence="18">The sequence shown here is derived from an EMBL/GenBank/DDBJ whole genome shotgun (WGS) entry which is preliminary data.</text>
</comment>
<evidence type="ECO:0000256" key="11">
    <source>
        <dbReference type="ARBA" id="ARBA00022840"/>
    </source>
</evidence>
<dbReference type="SMART" id="SM00388">
    <property type="entry name" value="HisKA"/>
    <property type="match status" value="1"/>
</dbReference>
<dbReference type="RefSeq" id="WP_115752569.1">
    <property type="nucleotide sequence ID" value="NZ_LARY01000001.1"/>
</dbReference>
<accession>A0A3D8TV63</accession>
<dbReference type="InterPro" id="IPR003661">
    <property type="entry name" value="HisK_dim/P_dom"/>
</dbReference>
<dbReference type="SUPFAM" id="SSF55874">
    <property type="entry name" value="ATPase domain of HSP90 chaperone/DNA topoisomerase II/histidine kinase"/>
    <property type="match status" value="1"/>
</dbReference>
<feature type="transmembrane region" description="Helical" evidence="15">
    <location>
        <begin position="181"/>
        <end position="204"/>
    </location>
</feature>
<dbReference type="Pfam" id="PF02518">
    <property type="entry name" value="HATPase_c"/>
    <property type="match status" value="1"/>
</dbReference>
<evidence type="ECO:0000256" key="9">
    <source>
        <dbReference type="ARBA" id="ARBA00022741"/>
    </source>
</evidence>
<dbReference type="InterPro" id="IPR005467">
    <property type="entry name" value="His_kinase_dom"/>
</dbReference>
<evidence type="ECO:0000256" key="4">
    <source>
        <dbReference type="ARBA" id="ARBA00015735"/>
    </source>
</evidence>
<dbReference type="EC" id="2.7.13.3" evidence="3"/>
<evidence type="ECO:0000256" key="15">
    <source>
        <dbReference type="SAM" id="Phobius"/>
    </source>
</evidence>
<evidence type="ECO:0000256" key="3">
    <source>
        <dbReference type="ARBA" id="ARBA00012438"/>
    </source>
</evidence>
<keyword evidence="7" id="KW-0808">Transferase</keyword>
<evidence type="ECO:0000259" key="17">
    <source>
        <dbReference type="PROSITE" id="PS50885"/>
    </source>
</evidence>
<evidence type="ECO:0000256" key="2">
    <source>
        <dbReference type="ARBA" id="ARBA00004651"/>
    </source>
</evidence>
<dbReference type="PROSITE" id="PS50885">
    <property type="entry name" value="HAMP"/>
    <property type="match status" value="1"/>
</dbReference>
<dbReference type="Pfam" id="PF00512">
    <property type="entry name" value="HisKA"/>
    <property type="match status" value="1"/>
</dbReference>
<evidence type="ECO:0000256" key="7">
    <source>
        <dbReference type="ARBA" id="ARBA00022679"/>
    </source>
</evidence>
<protein>
    <recommendedName>
        <fullName evidence="4">Signal transduction histidine-protein kinase ArlS</fullName>
        <ecNumber evidence="3">2.7.13.3</ecNumber>
    </recommendedName>
</protein>
<dbReference type="Proteomes" id="UP000257055">
    <property type="component" value="Unassembled WGS sequence"/>
</dbReference>
<keyword evidence="12 15" id="KW-1133">Transmembrane helix</keyword>
<evidence type="ECO:0000256" key="14">
    <source>
        <dbReference type="ARBA" id="ARBA00023136"/>
    </source>
</evidence>
<dbReference type="EMBL" id="LARY01000001">
    <property type="protein sequence ID" value="RDX02880.1"/>
    <property type="molecule type" value="Genomic_DNA"/>
</dbReference>
<sequence>MTGISNFSLKSRSLKFKWTFGASAAIFLTFFLFSYAIYQGIGQMLLNEEEEKVNSLLAETTSNQVLKSGNLDNADLLKEVFDKSPSISRKIQDQVIAIYDDKGNQLDKYFLTSSQKTANNDFTKYFHTDISDKVTSKPTISGDKMLISQGPITSVEDNSTVIGYVQIINPLTSYNRIMERLLLTMFLLGAVALFISGMLGYLLAQNFLRPLTKLAKGMNDVRNNGFQKRIETTSKSRDEITELTVIFNDMMTRIENSFEQQKQFVEDASHELRTPVQIMEGHLKLLDRWGKNDPEVLDESLKASLTELDRMKRLVQEMLDLSRAEQVSQTKELQITSINDTVEQVRRNFEIMYEDFRFTLEEPEKNLFALIQHNHLEQLLIIVMDNAVKYSGDSKEVNMQLLKNKEQVQIVIRDHGVGISEDEIEKVFNRFYRVDKARSRERGGNGLGLAIAKQLVEGYLGTINAESVEGSGTAITITLPLIEKEPTNKKTETKKD</sequence>
<gene>
    <name evidence="18" type="ORF">UR08_05105</name>
</gene>
<evidence type="ECO:0000313" key="19">
    <source>
        <dbReference type="Proteomes" id="UP000257055"/>
    </source>
</evidence>
<dbReference type="Gene3D" id="6.10.340.10">
    <property type="match status" value="1"/>
</dbReference>
<dbReference type="SUPFAM" id="SSF158472">
    <property type="entry name" value="HAMP domain-like"/>
    <property type="match status" value="1"/>
</dbReference>
<evidence type="ECO:0000313" key="18">
    <source>
        <dbReference type="EMBL" id="RDX02880.1"/>
    </source>
</evidence>
<evidence type="ECO:0000256" key="6">
    <source>
        <dbReference type="ARBA" id="ARBA00022553"/>
    </source>
</evidence>
<dbReference type="InterPro" id="IPR041610">
    <property type="entry name" value="ArlS_N"/>
</dbReference>
<dbReference type="Pfam" id="PF00672">
    <property type="entry name" value="HAMP"/>
    <property type="match status" value="1"/>
</dbReference>
<keyword evidence="6" id="KW-0597">Phosphoprotein</keyword>
<organism evidence="18 19">
    <name type="scientific">Listeria kieliensis</name>
    <dbReference type="NCBI Taxonomy" id="1621700"/>
    <lineage>
        <taxon>Bacteria</taxon>
        <taxon>Bacillati</taxon>
        <taxon>Bacillota</taxon>
        <taxon>Bacilli</taxon>
        <taxon>Bacillales</taxon>
        <taxon>Listeriaceae</taxon>
        <taxon>Listeria</taxon>
    </lineage>
</organism>